<sequence>MNAALDRLLSMLHDGAAARTLSLADWEPVLRLGRQARLLGLLGHRLASDEALWSALPPQVRGHFRSAINYSACRLQAVRMELRALDPVLPADVRVVLLKGAAYAAQGLEFACGRMPNDVDLLVTRADLDATEAALRAAGWVADDVDAYDERYYREWSHELPPMRKPGHALELDLHHTIAPVTSRTRADDALLFAGMVPLAGTRFWVLHPCDQIVHAAIHLFQDTELDGRLRDLVDIDGLIRHHLRSDADWVELLSRARSHRASRMLWYALHFCAAWLGTPVPAARWPEAPPEAARRAMDWIVPRTCLPRLPDGAPGLERRLAGQIAQLRYHRLRMPTGLLIRHLAHKAWAGVLPRRPAREGVEA</sequence>
<reference evidence="1 2" key="1">
    <citation type="journal article" date="2020" name="Biotechnol. Biofuels">
        <title>New insights from the biogas microbiome by comprehensive genome-resolved metagenomics of nearly 1600 species originating from multiple anaerobic digesters.</title>
        <authorList>
            <person name="Campanaro S."/>
            <person name="Treu L."/>
            <person name="Rodriguez-R L.M."/>
            <person name="Kovalovszki A."/>
            <person name="Ziels R.M."/>
            <person name="Maus I."/>
            <person name="Zhu X."/>
            <person name="Kougias P.G."/>
            <person name="Basile A."/>
            <person name="Luo G."/>
            <person name="Schluter A."/>
            <person name="Konstantinidis K.T."/>
            <person name="Angelidaki I."/>
        </authorList>
    </citation>
    <scope>NUCLEOTIDE SEQUENCE [LARGE SCALE GENOMIC DNA]</scope>
    <source>
        <strain evidence="1">AS06rmzACSIP_256</strain>
    </source>
</reference>
<dbReference type="OrthoDB" id="5497963at2"/>
<evidence type="ECO:0000313" key="1">
    <source>
        <dbReference type="EMBL" id="NLF54577.1"/>
    </source>
</evidence>
<dbReference type="Proteomes" id="UP000536534">
    <property type="component" value="Unassembled WGS sequence"/>
</dbReference>
<keyword evidence="1" id="KW-0808">Transferase</keyword>
<gene>
    <name evidence="1" type="ORF">GX576_09350</name>
</gene>
<dbReference type="RefSeq" id="WP_068803793.1">
    <property type="nucleotide sequence ID" value="NZ_MBFM01000001.1"/>
</dbReference>
<dbReference type="InterPro" id="IPR039498">
    <property type="entry name" value="NTP_transf_5"/>
</dbReference>
<protein>
    <submittedName>
        <fullName evidence="1">Nucleotidyltransferase family protein</fullName>
    </submittedName>
</protein>
<comment type="caution">
    <text evidence="1">The sequence shown here is derived from an EMBL/GenBank/DDBJ whole genome shotgun (WGS) entry which is preliminary data.</text>
</comment>
<accession>A0A7X7LWN8</accession>
<dbReference type="Pfam" id="PF14907">
    <property type="entry name" value="NTP_transf_5"/>
    <property type="match status" value="1"/>
</dbReference>
<proteinExistence type="predicted"/>
<name>A0A7X7LWN8_9RHOO</name>
<dbReference type="AlphaFoldDB" id="A0A7X7LWN8"/>
<evidence type="ECO:0000313" key="2">
    <source>
        <dbReference type="Proteomes" id="UP000536534"/>
    </source>
</evidence>
<organism evidence="1 2">
    <name type="scientific">Thauera phenolivorans</name>
    <dbReference type="NCBI Taxonomy" id="1792543"/>
    <lineage>
        <taxon>Bacteria</taxon>
        <taxon>Pseudomonadati</taxon>
        <taxon>Pseudomonadota</taxon>
        <taxon>Betaproteobacteria</taxon>
        <taxon>Rhodocyclales</taxon>
        <taxon>Zoogloeaceae</taxon>
        <taxon>Thauera</taxon>
    </lineage>
</organism>
<dbReference type="EMBL" id="JAAYYV010000238">
    <property type="protein sequence ID" value="NLF54577.1"/>
    <property type="molecule type" value="Genomic_DNA"/>
</dbReference>
<dbReference type="GO" id="GO:0016740">
    <property type="term" value="F:transferase activity"/>
    <property type="evidence" value="ECO:0007669"/>
    <property type="project" value="UniProtKB-KW"/>
</dbReference>